<keyword evidence="4" id="KW-1185">Reference proteome</keyword>
<keyword evidence="1" id="KW-0479">Metal-binding</keyword>
<name>A0A6P1TPH7_9FIRM</name>
<reference evidence="3 4" key="1">
    <citation type="submission" date="2020-01" db="EMBL/GenBank/DDBJ databases">
        <title>Genome analysis of Anaerocolumna sp. CBA3638.</title>
        <authorList>
            <person name="Kim J."/>
            <person name="Roh S.W."/>
        </authorList>
    </citation>
    <scope>NUCLEOTIDE SEQUENCE [LARGE SCALE GENOMIC DNA]</scope>
    <source>
        <strain evidence="3 4">CBA3638</strain>
    </source>
</reference>
<dbReference type="PANTHER" id="PTHR35848:SF6">
    <property type="entry name" value="CUPIN TYPE-2 DOMAIN-CONTAINING PROTEIN"/>
    <property type="match status" value="1"/>
</dbReference>
<dbReference type="EMBL" id="CP048000">
    <property type="protein sequence ID" value="QHQ61706.1"/>
    <property type="molecule type" value="Genomic_DNA"/>
</dbReference>
<proteinExistence type="predicted"/>
<gene>
    <name evidence="3" type="ORF">Ana3638_13755</name>
</gene>
<dbReference type="Proteomes" id="UP000464314">
    <property type="component" value="Chromosome"/>
</dbReference>
<evidence type="ECO:0000256" key="1">
    <source>
        <dbReference type="ARBA" id="ARBA00022723"/>
    </source>
</evidence>
<dbReference type="PANTHER" id="PTHR35848">
    <property type="entry name" value="OXALATE-BINDING PROTEIN"/>
    <property type="match status" value="1"/>
</dbReference>
<evidence type="ECO:0000313" key="3">
    <source>
        <dbReference type="EMBL" id="QHQ61706.1"/>
    </source>
</evidence>
<feature type="domain" description="Cupin type-2" evidence="2">
    <location>
        <begin position="49"/>
        <end position="115"/>
    </location>
</feature>
<protein>
    <submittedName>
        <fullName evidence="3">Cupin domain-containing protein</fullName>
    </submittedName>
</protein>
<dbReference type="KEGG" id="anr:Ana3638_13755"/>
<dbReference type="RefSeq" id="WP_161838531.1">
    <property type="nucleotide sequence ID" value="NZ_CP048000.1"/>
</dbReference>
<dbReference type="InterPro" id="IPR013096">
    <property type="entry name" value="Cupin_2"/>
</dbReference>
<accession>A0A6P1TPH7</accession>
<dbReference type="InterPro" id="IPR051610">
    <property type="entry name" value="GPI/OXD"/>
</dbReference>
<sequence>MENEVQIKNFYEVELEDLNNCHNGVGVLKHKELFSGEEFKSGLRFMNYTILPPGTTIGDHKHENDEEIYVVLEGKGIMHLDGNSFEVKSGSVIRNKPYGTHGLVNTGDSDMRVLVFEVAI</sequence>
<evidence type="ECO:0000313" key="4">
    <source>
        <dbReference type="Proteomes" id="UP000464314"/>
    </source>
</evidence>
<dbReference type="AlphaFoldDB" id="A0A6P1TPH7"/>
<dbReference type="GO" id="GO:0046872">
    <property type="term" value="F:metal ion binding"/>
    <property type="evidence" value="ECO:0007669"/>
    <property type="project" value="UniProtKB-KW"/>
</dbReference>
<dbReference type="Pfam" id="PF07883">
    <property type="entry name" value="Cupin_2"/>
    <property type="match status" value="1"/>
</dbReference>
<dbReference type="InterPro" id="IPR011051">
    <property type="entry name" value="RmlC_Cupin_sf"/>
</dbReference>
<dbReference type="SUPFAM" id="SSF51182">
    <property type="entry name" value="RmlC-like cupins"/>
    <property type="match status" value="1"/>
</dbReference>
<organism evidence="3 4">
    <name type="scientific">Anaerocolumna sedimenticola</name>
    <dbReference type="NCBI Taxonomy" id="2696063"/>
    <lineage>
        <taxon>Bacteria</taxon>
        <taxon>Bacillati</taxon>
        <taxon>Bacillota</taxon>
        <taxon>Clostridia</taxon>
        <taxon>Lachnospirales</taxon>
        <taxon>Lachnospiraceae</taxon>
        <taxon>Anaerocolumna</taxon>
    </lineage>
</organism>
<dbReference type="Gene3D" id="2.60.120.10">
    <property type="entry name" value="Jelly Rolls"/>
    <property type="match status" value="1"/>
</dbReference>
<dbReference type="InterPro" id="IPR014710">
    <property type="entry name" value="RmlC-like_jellyroll"/>
</dbReference>
<evidence type="ECO:0000259" key="2">
    <source>
        <dbReference type="Pfam" id="PF07883"/>
    </source>
</evidence>